<dbReference type="EC" id="1.3.1.72" evidence="2"/>
<dbReference type="PANTHER" id="PTHR10801">
    <property type="entry name" value="24-DEHYDROCHOLESTEROL REDUCTASE"/>
    <property type="match status" value="1"/>
</dbReference>
<comment type="caution">
    <text evidence="8">The sequence shown here is derived from an EMBL/GenBank/DDBJ whole genome shotgun (WGS) entry which is preliminary data.</text>
</comment>
<evidence type="ECO:0000256" key="1">
    <source>
        <dbReference type="ARBA" id="ARBA00004167"/>
    </source>
</evidence>
<dbReference type="InterPro" id="IPR036318">
    <property type="entry name" value="FAD-bd_PCMH-like_sf"/>
</dbReference>
<dbReference type="GO" id="GO:0071949">
    <property type="term" value="F:FAD binding"/>
    <property type="evidence" value="ECO:0007669"/>
    <property type="project" value="InterPro"/>
</dbReference>
<dbReference type="InterPro" id="IPR040165">
    <property type="entry name" value="Diminuto-like"/>
</dbReference>
<dbReference type="InterPro" id="IPR016166">
    <property type="entry name" value="FAD-bd_PCMH"/>
</dbReference>
<proteinExistence type="predicted"/>
<dbReference type="STRING" id="329884.A0A4U0WPU4"/>
<keyword evidence="3" id="KW-0812">Transmembrane</keyword>
<dbReference type="InterPro" id="IPR006094">
    <property type="entry name" value="Oxid_FAD_bind_N"/>
</dbReference>
<dbReference type="GO" id="GO:0016020">
    <property type="term" value="C:membrane"/>
    <property type="evidence" value="ECO:0007669"/>
    <property type="project" value="UniProtKB-SubCell"/>
</dbReference>
<evidence type="ECO:0000256" key="5">
    <source>
        <dbReference type="ARBA" id="ARBA00023002"/>
    </source>
</evidence>
<keyword evidence="4" id="KW-1133">Transmembrane helix</keyword>
<evidence type="ECO:0000256" key="3">
    <source>
        <dbReference type="ARBA" id="ARBA00022692"/>
    </source>
</evidence>
<keyword evidence="6" id="KW-0472">Membrane</keyword>
<keyword evidence="9" id="KW-1185">Reference proteome</keyword>
<dbReference type="SUPFAM" id="SSF56176">
    <property type="entry name" value="FAD-binding/transporter-associated domain-like"/>
    <property type="match status" value="1"/>
</dbReference>
<gene>
    <name evidence="8" type="ORF">B0A55_10642</name>
</gene>
<dbReference type="Pfam" id="PF01565">
    <property type="entry name" value="FAD_binding_4"/>
    <property type="match status" value="1"/>
</dbReference>
<dbReference type="GO" id="GO:0000246">
    <property type="term" value="F:Delta24(24-1) sterol reductase activity"/>
    <property type="evidence" value="ECO:0007669"/>
    <property type="project" value="TreeGrafter"/>
</dbReference>
<evidence type="ECO:0000259" key="7">
    <source>
        <dbReference type="PROSITE" id="PS51387"/>
    </source>
</evidence>
<protein>
    <recommendedName>
        <fullName evidence="2">Delta(24)-sterol reductase</fullName>
        <ecNumber evidence="2">1.3.1.72</ecNumber>
    </recommendedName>
</protein>
<dbReference type="PANTHER" id="PTHR10801:SF0">
    <property type="entry name" value="DELTA(24)-STEROL REDUCTASE"/>
    <property type="match status" value="1"/>
</dbReference>
<dbReference type="PROSITE" id="PS51387">
    <property type="entry name" value="FAD_PCMH"/>
    <property type="match status" value="1"/>
</dbReference>
<dbReference type="Gene3D" id="3.30.465.10">
    <property type="match status" value="1"/>
</dbReference>
<dbReference type="GO" id="GO:0008202">
    <property type="term" value="P:steroid metabolic process"/>
    <property type="evidence" value="ECO:0007669"/>
    <property type="project" value="TreeGrafter"/>
</dbReference>
<evidence type="ECO:0000313" key="9">
    <source>
        <dbReference type="Proteomes" id="UP000309340"/>
    </source>
</evidence>
<evidence type="ECO:0000256" key="4">
    <source>
        <dbReference type="ARBA" id="ARBA00022989"/>
    </source>
</evidence>
<evidence type="ECO:0000313" key="8">
    <source>
        <dbReference type="EMBL" id="TKA65382.1"/>
    </source>
</evidence>
<keyword evidence="5" id="KW-0560">Oxidoreductase</keyword>
<evidence type="ECO:0000256" key="6">
    <source>
        <dbReference type="ARBA" id="ARBA00023136"/>
    </source>
</evidence>
<organism evidence="8 9">
    <name type="scientific">Friedmanniomyces simplex</name>
    <dbReference type="NCBI Taxonomy" id="329884"/>
    <lineage>
        <taxon>Eukaryota</taxon>
        <taxon>Fungi</taxon>
        <taxon>Dikarya</taxon>
        <taxon>Ascomycota</taxon>
        <taxon>Pezizomycotina</taxon>
        <taxon>Dothideomycetes</taxon>
        <taxon>Dothideomycetidae</taxon>
        <taxon>Mycosphaerellales</taxon>
        <taxon>Teratosphaeriaceae</taxon>
        <taxon>Friedmanniomyces</taxon>
    </lineage>
</organism>
<sequence>MYHGSTSTTRRTKLSRENVINTSGLDHVLEIDKDRRVAVVEPNVSMVKLVEATLSSGMLPPVVMEFPAITVGGGFAGTSGESSSFKWGFFEKTVSKIEIVLADGEVVEATKNMRADLLHGAGGSFGTLGVITLLEIDLIPAMPFVELRYQPVTSTEDAVSTIERMASERQTAYLEGIMFSLHTGAIISGRLVDGQDSGLPVARFYRARDPWFYLHAEDVLRNKFDIDEYREIVPVVDYLFRYDRGAFWGGKYSFEYFLMPFNSITRWALDSLLRTKIMCRALHKSHLADEYIVQDIGFPYTTLPQFVEWLNQTFGFYPLWLCPLKVDEEFALHPRQLAAFAPDAQNPGMMMNVGIWGPGPRRYEAFVAANRAIEQKTKELGGLKCF</sequence>
<dbReference type="EMBL" id="NAJQ01000741">
    <property type="protein sequence ID" value="TKA65382.1"/>
    <property type="molecule type" value="Genomic_DNA"/>
</dbReference>
<comment type="subcellular location">
    <subcellularLocation>
        <location evidence="1">Membrane</location>
        <topology evidence="1">Single-pass membrane protein</topology>
    </subcellularLocation>
</comment>
<dbReference type="AlphaFoldDB" id="A0A4U0WPU4"/>
<name>A0A4U0WPU4_9PEZI</name>
<dbReference type="GO" id="GO:0005737">
    <property type="term" value="C:cytoplasm"/>
    <property type="evidence" value="ECO:0007669"/>
    <property type="project" value="TreeGrafter"/>
</dbReference>
<accession>A0A4U0WPU4</accession>
<dbReference type="GO" id="GO:0050614">
    <property type="term" value="F:Delta24-sterol reductase activity"/>
    <property type="evidence" value="ECO:0007669"/>
    <property type="project" value="UniProtKB-EC"/>
</dbReference>
<evidence type="ECO:0000256" key="2">
    <source>
        <dbReference type="ARBA" id="ARBA00012405"/>
    </source>
</evidence>
<dbReference type="Proteomes" id="UP000309340">
    <property type="component" value="Unassembled WGS sequence"/>
</dbReference>
<reference evidence="8 9" key="1">
    <citation type="submission" date="2017-03" db="EMBL/GenBank/DDBJ databases">
        <title>Genomes of endolithic fungi from Antarctica.</title>
        <authorList>
            <person name="Coleine C."/>
            <person name="Masonjones S."/>
            <person name="Stajich J.E."/>
        </authorList>
    </citation>
    <scope>NUCLEOTIDE SEQUENCE [LARGE SCALE GENOMIC DNA]</scope>
    <source>
        <strain evidence="8 9">CCFEE 5184</strain>
    </source>
</reference>
<dbReference type="InterPro" id="IPR016169">
    <property type="entry name" value="FAD-bd_PCMH_sub2"/>
</dbReference>
<feature type="domain" description="FAD-binding PCMH-type" evidence="7">
    <location>
        <begin position="1"/>
        <end position="141"/>
    </location>
</feature>
<dbReference type="OrthoDB" id="415825at2759"/>